<dbReference type="Proteomes" id="UP000030710">
    <property type="component" value="Unassembled WGS sequence"/>
</dbReference>
<evidence type="ECO:0000313" key="5">
    <source>
        <dbReference type="Proteomes" id="UP000030710"/>
    </source>
</evidence>
<feature type="domain" description="XdhC Rossmann" evidence="3">
    <location>
        <begin position="210"/>
        <end position="353"/>
    </location>
</feature>
<accession>U1N2B8</accession>
<dbReference type="EMBL" id="KE356561">
    <property type="protein sequence ID" value="ERG97019.1"/>
    <property type="molecule type" value="Genomic_DNA"/>
</dbReference>
<dbReference type="Gene3D" id="3.40.50.720">
    <property type="entry name" value="NAD(P)-binding Rossmann-like Domain"/>
    <property type="match status" value="1"/>
</dbReference>
<dbReference type="eggNOG" id="arCOG01929">
    <property type="taxonomic scope" value="Archaea"/>
</dbReference>
<evidence type="ECO:0000259" key="2">
    <source>
        <dbReference type="Pfam" id="PF02625"/>
    </source>
</evidence>
<dbReference type="PANTHER" id="PTHR30388">
    <property type="entry name" value="ALDEHYDE OXIDOREDUCTASE MOLYBDENUM COFACTOR ASSEMBLY PROTEIN"/>
    <property type="match status" value="1"/>
</dbReference>
<dbReference type="Pfam" id="PF13478">
    <property type="entry name" value="XdhC_C"/>
    <property type="match status" value="1"/>
</dbReference>
<gene>
    <name evidence="4" type="ORF">J07HQW2_03505</name>
</gene>
<dbReference type="PANTHER" id="PTHR30388:SF6">
    <property type="entry name" value="XANTHINE DEHYDROGENASE SUBUNIT A-RELATED"/>
    <property type="match status" value="1"/>
</dbReference>
<feature type="domain" description="XdhC- CoxI" evidence="2">
    <location>
        <begin position="25"/>
        <end position="91"/>
    </location>
</feature>
<sequence length="383" mass="41148">MSHVDTDDPWSATEKDLREEMRSLRKAGQRAAVATIVSVEGSAYRRPGAKMLISADKDSYGAVTAGCLEDAVLDIAHDVIDTHEPRTEVFDLIQDDTETWGLGLGCNGVIELLVEPLDASWDYPLTAVADGDPVTVATVTDSESSTPKGSRTVIMNDTQQNVNNRHKIPNELIDSFSDTIERVHSTNQTQITQLDGTQILIDGLTPTANLLIFGGQKDITPMAKLANQVGFTTHVHSGRGAVDRSSVPADSISTGHPTEVATHVGNAENTYAIVMSHNLLDDRLAVETLLSETEIPYLGVMGPRERFKELCDSLLKDNAQLTTADLDRIAAPVGLDLGGGEPVEIALSIVSEILAVSNDREGGQLCERTGPIHSRTGEDSNSE</sequence>
<evidence type="ECO:0000256" key="1">
    <source>
        <dbReference type="SAM" id="MobiDB-lite"/>
    </source>
</evidence>
<dbReference type="InterPro" id="IPR003777">
    <property type="entry name" value="XdhC_CoxI"/>
</dbReference>
<feature type="region of interest" description="Disordered" evidence="1">
    <location>
        <begin position="364"/>
        <end position="383"/>
    </location>
</feature>
<dbReference type="RefSeq" id="WP_021056481.1">
    <property type="nucleotide sequence ID" value="NZ_KE356561.1"/>
</dbReference>
<dbReference type="STRING" id="1238425.J07HQW2_03505"/>
<reference evidence="4 5" key="1">
    <citation type="journal article" date="2013" name="PLoS ONE">
        <title>Assembly-driven community genomics of a hypersaline microbial ecosystem.</title>
        <authorList>
            <person name="Podell S."/>
            <person name="Ugalde J.A."/>
            <person name="Narasingarao P."/>
            <person name="Banfield J.F."/>
            <person name="Heidelberg K.B."/>
            <person name="Allen E.E."/>
        </authorList>
    </citation>
    <scope>NUCLEOTIDE SEQUENCE [LARGE SCALE GENOMIC DNA]</scope>
    <source>
        <strain evidence="5">J07HQW2</strain>
    </source>
</reference>
<evidence type="ECO:0000259" key="3">
    <source>
        <dbReference type="Pfam" id="PF13478"/>
    </source>
</evidence>
<name>U1N2B8_9EURY</name>
<dbReference type="InterPro" id="IPR052698">
    <property type="entry name" value="MoCofactor_Util/Proc"/>
</dbReference>
<dbReference type="Pfam" id="PF02625">
    <property type="entry name" value="XdhC_CoxI"/>
    <property type="match status" value="1"/>
</dbReference>
<protein>
    <submittedName>
        <fullName evidence="4">Xanthine and CO dehydrogenase maturation factor, XdhC/CoxF family</fullName>
    </submittedName>
</protein>
<dbReference type="HOGENOM" id="CLU_041115_1_1_2"/>
<evidence type="ECO:0000313" key="4">
    <source>
        <dbReference type="EMBL" id="ERG97019.1"/>
    </source>
</evidence>
<dbReference type="AlphaFoldDB" id="U1N2B8"/>
<proteinExistence type="predicted"/>
<dbReference type="InterPro" id="IPR027051">
    <property type="entry name" value="XdhC_Rossmann_dom"/>
</dbReference>
<organism evidence="4 5">
    <name type="scientific">Haloquadratum walsbyi J07HQW2</name>
    <dbReference type="NCBI Taxonomy" id="1238425"/>
    <lineage>
        <taxon>Archaea</taxon>
        <taxon>Methanobacteriati</taxon>
        <taxon>Methanobacteriota</taxon>
        <taxon>Stenosarchaea group</taxon>
        <taxon>Halobacteria</taxon>
        <taxon>Halobacteriales</taxon>
        <taxon>Haloferacaceae</taxon>
        <taxon>Haloquadratum</taxon>
    </lineage>
</organism>